<feature type="signal peptide" evidence="2">
    <location>
        <begin position="1"/>
        <end position="21"/>
    </location>
</feature>
<feature type="region of interest" description="Disordered" evidence="1">
    <location>
        <begin position="21"/>
        <end position="77"/>
    </location>
</feature>
<name>A0ABS6MCW6_9GAMM</name>
<feature type="compositionally biased region" description="Low complexity" evidence="1">
    <location>
        <begin position="53"/>
        <end position="65"/>
    </location>
</feature>
<protein>
    <submittedName>
        <fullName evidence="3">Uncharacterized protein</fullName>
    </submittedName>
</protein>
<evidence type="ECO:0000256" key="1">
    <source>
        <dbReference type="SAM" id="MobiDB-lite"/>
    </source>
</evidence>
<dbReference type="Proteomes" id="UP000755551">
    <property type="component" value="Unassembled WGS sequence"/>
</dbReference>
<dbReference type="EMBL" id="JAHQZT010000010">
    <property type="protein sequence ID" value="MBV0933572.1"/>
    <property type="molecule type" value="Genomic_DNA"/>
</dbReference>
<evidence type="ECO:0000313" key="4">
    <source>
        <dbReference type="Proteomes" id="UP000755551"/>
    </source>
</evidence>
<sequence>MNLSRLSAGMLALLLAGCNAASPDKPVAQTPSAAESAEPSSAGDTRPAAGRNSAAPAGEQPSAAANSVTPSSPVQSGFDQLSGRLTLLQEQVLQLRTQSGQLLEQNRMLLNRMQLLTSPAADRQSGSEEDASDQLGDSAGATEQLDAAIGQLMQVMNQMDAPVEGGGQFALTTTYTRDGAWILLKYDRFSGATWLADAGSWRLLGDVDYLEPSTYRVLLHRADKDTKGYVAVRMDEQTGQSWWLNDNRWQEYEQ</sequence>
<gene>
    <name evidence="3" type="ORF">KTN04_09505</name>
</gene>
<feature type="compositionally biased region" description="Polar residues" evidence="1">
    <location>
        <begin position="66"/>
        <end position="77"/>
    </location>
</feature>
<feature type="compositionally biased region" description="Low complexity" evidence="1">
    <location>
        <begin position="31"/>
        <end position="42"/>
    </location>
</feature>
<organism evidence="3 4">
    <name type="scientific">Marinobacterium weihaiense</name>
    <dbReference type="NCBI Taxonomy" id="2851016"/>
    <lineage>
        <taxon>Bacteria</taxon>
        <taxon>Pseudomonadati</taxon>
        <taxon>Pseudomonadota</taxon>
        <taxon>Gammaproteobacteria</taxon>
        <taxon>Oceanospirillales</taxon>
        <taxon>Oceanospirillaceae</taxon>
        <taxon>Marinobacterium</taxon>
    </lineage>
</organism>
<accession>A0ABS6MCW6</accession>
<keyword evidence="4" id="KW-1185">Reference proteome</keyword>
<comment type="caution">
    <text evidence="3">The sequence shown here is derived from an EMBL/GenBank/DDBJ whole genome shotgun (WGS) entry which is preliminary data.</text>
</comment>
<reference evidence="3 4" key="1">
    <citation type="submission" date="2021-06" db="EMBL/GenBank/DDBJ databases">
        <title>Bacterium isolated from marine sediment.</title>
        <authorList>
            <person name="Zhu K.-L."/>
            <person name="Du Z.-J."/>
            <person name="Liang Q.-Y."/>
        </authorList>
    </citation>
    <scope>NUCLEOTIDE SEQUENCE [LARGE SCALE GENOMIC DNA]</scope>
    <source>
        <strain evidence="3 4">A346</strain>
    </source>
</reference>
<evidence type="ECO:0000313" key="3">
    <source>
        <dbReference type="EMBL" id="MBV0933572.1"/>
    </source>
</evidence>
<feature type="chain" id="PRO_5047291329" evidence="2">
    <location>
        <begin position="22"/>
        <end position="254"/>
    </location>
</feature>
<keyword evidence="2" id="KW-0732">Signal</keyword>
<evidence type="ECO:0000256" key="2">
    <source>
        <dbReference type="SAM" id="SignalP"/>
    </source>
</evidence>
<proteinExistence type="predicted"/>
<dbReference type="PROSITE" id="PS51257">
    <property type="entry name" value="PROKAR_LIPOPROTEIN"/>
    <property type="match status" value="1"/>
</dbReference>
<dbReference type="RefSeq" id="WP_217334993.1">
    <property type="nucleotide sequence ID" value="NZ_JAHQZT010000010.1"/>
</dbReference>